<protein>
    <submittedName>
        <fullName evidence="1">Uncharacterized protein</fullName>
    </submittedName>
</protein>
<evidence type="ECO:0000313" key="2">
    <source>
        <dbReference type="Proteomes" id="UP001285352"/>
    </source>
</evidence>
<dbReference type="Proteomes" id="UP001285352">
    <property type="component" value="Unassembled WGS sequence"/>
</dbReference>
<proteinExistence type="predicted"/>
<sequence>MASQTGSRVELLCTQAGEALTERAGRYGVADVLARIVAAAKRGEVSEADLDHLDGTFARHGIDGLTRAHRGFEPWRGARGVTVRAWVCPTGACTRASTDKRPSCQLTEQPFAETTVEL</sequence>
<name>A0ABU4UQF5_9PSEU</name>
<keyword evidence="2" id="KW-1185">Reference proteome</keyword>
<accession>A0ABU4UQF5</accession>
<reference evidence="1 2" key="2">
    <citation type="submission" date="2023-11" db="EMBL/GenBank/DDBJ databases">
        <authorList>
            <person name="Lara A.C."/>
            <person name="Chronakova A."/>
        </authorList>
    </citation>
    <scope>NUCLEOTIDE SEQUENCE [LARGE SCALE GENOMIC DNA]</scope>
    <source>
        <strain evidence="1 2">BCCO 10_0061</strain>
    </source>
</reference>
<gene>
    <name evidence="1" type="ORF">SK854_05995</name>
</gene>
<dbReference type="EMBL" id="JAXAVU010000004">
    <property type="protein sequence ID" value="MDX8141654.1"/>
    <property type="molecule type" value="Genomic_DNA"/>
</dbReference>
<comment type="caution">
    <text evidence="1">The sequence shown here is derived from an EMBL/GenBank/DDBJ whole genome shotgun (WGS) entry which is preliminary data.</text>
</comment>
<evidence type="ECO:0000313" key="1">
    <source>
        <dbReference type="EMBL" id="MDX8141654.1"/>
    </source>
</evidence>
<dbReference type="RefSeq" id="WP_319973975.1">
    <property type="nucleotide sequence ID" value="NZ_JAXAVU010000004.1"/>
</dbReference>
<organism evidence="1 2">
    <name type="scientific">Lentzea sokolovensis</name>
    <dbReference type="NCBI Taxonomy" id="3095429"/>
    <lineage>
        <taxon>Bacteria</taxon>
        <taxon>Bacillati</taxon>
        <taxon>Actinomycetota</taxon>
        <taxon>Actinomycetes</taxon>
        <taxon>Pseudonocardiales</taxon>
        <taxon>Pseudonocardiaceae</taxon>
        <taxon>Lentzea</taxon>
    </lineage>
</organism>
<reference evidence="1 2" key="1">
    <citation type="submission" date="2023-11" db="EMBL/GenBank/DDBJ databases">
        <title>Lentzea sokolovensis, sp. nov., Lentzea kristufkii, sp. nov., and Lentzea miocenensis, sp. nov., rare actinobacteria from Sokolov Coal Basin, Miocene lacustrine sediment, Czech Republic.</title>
        <authorList>
            <person name="Lara A."/>
            <person name="Kotroba L."/>
            <person name="Nouioui I."/>
            <person name="Neumann-Schaal M."/>
            <person name="Mast Y."/>
            <person name="Chronakova A."/>
        </authorList>
    </citation>
    <scope>NUCLEOTIDE SEQUENCE [LARGE SCALE GENOMIC DNA]</scope>
    <source>
        <strain evidence="1 2">BCCO 10_0061</strain>
    </source>
</reference>